<evidence type="ECO:0000313" key="8">
    <source>
        <dbReference type="Proteomes" id="UP000260640"/>
    </source>
</evidence>
<dbReference type="CDD" id="cd01185">
    <property type="entry name" value="INTN1_C_like"/>
    <property type="match status" value="1"/>
</dbReference>
<dbReference type="InterPro" id="IPR025269">
    <property type="entry name" value="SAM-like_dom"/>
</dbReference>
<dbReference type="GO" id="GO:0003677">
    <property type="term" value="F:DNA binding"/>
    <property type="evidence" value="ECO:0007669"/>
    <property type="project" value="UniProtKB-KW"/>
</dbReference>
<dbReference type="InterPro" id="IPR050090">
    <property type="entry name" value="Tyrosine_recombinase_XerCD"/>
</dbReference>
<dbReference type="PANTHER" id="PTHR30349">
    <property type="entry name" value="PHAGE INTEGRASE-RELATED"/>
    <property type="match status" value="1"/>
</dbReference>
<dbReference type="InterPro" id="IPR010998">
    <property type="entry name" value="Integrase_recombinase_N"/>
</dbReference>
<dbReference type="Gene3D" id="1.10.443.10">
    <property type="entry name" value="Intergrase catalytic core"/>
    <property type="match status" value="1"/>
</dbReference>
<organism evidence="6 8">
    <name type="scientific">Phocaeicola vulgatus</name>
    <name type="common">Bacteroides vulgatus</name>
    <dbReference type="NCBI Taxonomy" id="821"/>
    <lineage>
        <taxon>Bacteria</taxon>
        <taxon>Pseudomonadati</taxon>
        <taxon>Bacteroidota</taxon>
        <taxon>Bacteroidia</taxon>
        <taxon>Bacteroidales</taxon>
        <taxon>Bacteroidaceae</taxon>
        <taxon>Phocaeicola</taxon>
    </lineage>
</organism>
<name>A0A3E4JLH5_PHOVU</name>
<dbReference type="InterPro" id="IPR002104">
    <property type="entry name" value="Integrase_catalytic"/>
</dbReference>
<dbReference type="EMBL" id="JABDSI010000095">
    <property type="protein sequence ID" value="NMW39762.1"/>
    <property type="molecule type" value="Genomic_DNA"/>
</dbReference>
<protein>
    <submittedName>
        <fullName evidence="6">Site-specific integrase</fullName>
    </submittedName>
</protein>
<comment type="similarity">
    <text evidence="1">Belongs to the 'phage' integrase family.</text>
</comment>
<dbReference type="PANTHER" id="PTHR30349:SF64">
    <property type="entry name" value="PROPHAGE INTEGRASE INTD-RELATED"/>
    <property type="match status" value="1"/>
</dbReference>
<gene>
    <name evidence="7" type="ORF">DW105_14815</name>
    <name evidence="6" type="ORF">DXD46_10620</name>
    <name evidence="5" type="ORF">HKQ55_06260</name>
</gene>
<evidence type="ECO:0000313" key="6">
    <source>
        <dbReference type="EMBL" id="RGJ87492.1"/>
    </source>
</evidence>
<dbReference type="EMBL" id="QSPP01000027">
    <property type="protein sequence ID" value="RGJ87492.1"/>
    <property type="molecule type" value="Genomic_DNA"/>
</dbReference>
<dbReference type="GO" id="GO:0006310">
    <property type="term" value="P:DNA recombination"/>
    <property type="evidence" value="ECO:0007669"/>
    <property type="project" value="UniProtKB-KW"/>
</dbReference>
<dbReference type="Proteomes" id="UP000583639">
    <property type="component" value="Unassembled WGS sequence"/>
</dbReference>
<evidence type="ECO:0000313" key="10">
    <source>
        <dbReference type="Proteomes" id="UP000583639"/>
    </source>
</evidence>
<evidence type="ECO:0000313" key="7">
    <source>
        <dbReference type="EMBL" id="RHJ74611.1"/>
    </source>
</evidence>
<dbReference type="Pfam" id="PF17293">
    <property type="entry name" value="Arm-DNA-bind_5"/>
    <property type="match status" value="1"/>
</dbReference>
<evidence type="ECO:0000259" key="4">
    <source>
        <dbReference type="PROSITE" id="PS51898"/>
    </source>
</evidence>
<keyword evidence="3" id="KW-0233">DNA recombination</keyword>
<evidence type="ECO:0000256" key="1">
    <source>
        <dbReference type="ARBA" id="ARBA00008857"/>
    </source>
</evidence>
<proteinExistence type="inferred from homology"/>
<dbReference type="RefSeq" id="WP_117699877.1">
    <property type="nucleotide sequence ID" value="NZ_JABDSI010000095.1"/>
</dbReference>
<reference evidence="8 9" key="1">
    <citation type="submission" date="2018-08" db="EMBL/GenBank/DDBJ databases">
        <title>A genome reference for cultivated species of the human gut microbiota.</title>
        <authorList>
            <person name="Zou Y."/>
            <person name="Xue W."/>
            <person name="Luo G."/>
        </authorList>
    </citation>
    <scope>NUCLEOTIDE SEQUENCE [LARGE SCALE GENOMIC DNA]</scope>
    <source>
        <strain evidence="7 9">AM09-18</strain>
        <strain evidence="6 8">TM05-16</strain>
    </source>
</reference>
<evidence type="ECO:0000256" key="2">
    <source>
        <dbReference type="ARBA" id="ARBA00023125"/>
    </source>
</evidence>
<dbReference type="InterPro" id="IPR011010">
    <property type="entry name" value="DNA_brk_join_enz"/>
</dbReference>
<dbReference type="InterPro" id="IPR035386">
    <property type="entry name" value="Arm-DNA-bind_5"/>
</dbReference>
<reference evidence="5 10" key="2">
    <citation type="submission" date="2020-04" db="EMBL/GenBank/DDBJ databases">
        <title>A novel gut-associated lysogenic phage, Bacteroides phage BV01, alters the host transcriptome and bile acid metabolism in Bacteroides vulgatus.</title>
        <authorList>
            <person name="Campbell D.E."/>
            <person name="Ly L."/>
            <person name="Ridlon J.M."/>
            <person name="Hsiao A."/>
            <person name="Degnan P.H."/>
        </authorList>
    </citation>
    <scope>NUCLEOTIDE SEQUENCE [LARGE SCALE GENOMIC DNA]</scope>
    <source>
        <strain evidence="5 10">VPI-BV8526</strain>
    </source>
</reference>
<dbReference type="SUPFAM" id="SSF56349">
    <property type="entry name" value="DNA breaking-rejoining enzymes"/>
    <property type="match status" value="1"/>
</dbReference>
<dbReference type="InterPro" id="IPR013762">
    <property type="entry name" value="Integrase-like_cat_sf"/>
</dbReference>
<evidence type="ECO:0000313" key="9">
    <source>
        <dbReference type="Proteomes" id="UP000283958"/>
    </source>
</evidence>
<sequence length="369" mass="43244">MRQQTCTTVTLRQRPIRNGRISLYLDYYPAVRNPKTMKLSRREYLGFYIYATPKNAIELDYNNEILAKAELIRCRRQEAVINEEFGFMDRHKMRADFMAYFKEVCRKKDHKWHIVYLHFEKFVNGKCMFGEITVDLCNRFRDYLLHARQLKHTDKMVSRNSAASYFSLFRGVLKLAYRDKYLRENPNDFLEKIESRDIHKEFLTQDELKTLASTPCDIPVLRNASLFSCLTGLRISDILNLKWENLCTAPDLGHCIRLRTQKTQTEALLPISYEAYALCGEPGTGKVFKELRRCMTGYPLKAWIKKAGIQKHITFHCFRHTYATLQIAAGTDIFTVSKMLTHKNVATTQIYAELVSEKKRETVDKISLK</sequence>
<evidence type="ECO:0000256" key="3">
    <source>
        <dbReference type="ARBA" id="ARBA00023172"/>
    </source>
</evidence>
<keyword evidence="2" id="KW-0238">DNA-binding</keyword>
<comment type="caution">
    <text evidence="6">The sequence shown here is derived from an EMBL/GenBank/DDBJ whole genome shotgun (WGS) entry which is preliminary data.</text>
</comment>
<dbReference type="Pfam" id="PF13102">
    <property type="entry name" value="Phage_int_SAM_5"/>
    <property type="match status" value="1"/>
</dbReference>
<dbReference type="Gene3D" id="1.10.150.130">
    <property type="match status" value="1"/>
</dbReference>
<dbReference type="EMBL" id="QRMN01000038">
    <property type="protein sequence ID" value="RHJ74611.1"/>
    <property type="molecule type" value="Genomic_DNA"/>
</dbReference>
<feature type="domain" description="Tyr recombinase" evidence="4">
    <location>
        <begin position="198"/>
        <end position="364"/>
    </location>
</feature>
<dbReference type="GO" id="GO:0015074">
    <property type="term" value="P:DNA integration"/>
    <property type="evidence" value="ECO:0007669"/>
    <property type="project" value="InterPro"/>
</dbReference>
<dbReference type="PROSITE" id="PS51898">
    <property type="entry name" value="TYR_RECOMBINASE"/>
    <property type="match status" value="1"/>
</dbReference>
<dbReference type="Proteomes" id="UP000283958">
    <property type="component" value="Unassembled WGS sequence"/>
</dbReference>
<dbReference type="Proteomes" id="UP000260640">
    <property type="component" value="Unassembled WGS sequence"/>
</dbReference>
<dbReference type="AlphaFoldDB" id="A0A3E4JLH5"/>
<evidence type="ECO:0000313" key="5">
    <source>
        <dbReference type="EMBL" id="NMW39762.1"/>
    </source>
</evidence>
<accession>A0A3E4JLH5</accession>
<dbReference type="Pfam" id="PF00589">
    <property type="entry name" value="Phage_integrase"/>
    <property type="match status" value="1"/>
</dbReference>